<dbReference type="GO" id="GO:0016020">
    <property type="term" value="C:membrane"/>
    <property type="evidence" value="ECO:0007669"/>
    <property type="project" value="UniProtKB-ARBA"/>
</dbReference>
<evidence type="ECO:0000313" key="11">
    <source>
        <dbReference type="Proteomes" id="UP001627284"/>
    </source>
</evidence>
<dbReference type="FunFam" id="1.20.1250.20:FF:000053">
    <property type="entry name" value="Nitrate transporter 2.1"/>
    <property type="match status" value="1"/>
</dbReference>
<dbReference type="Gene3D" id="1.20.1250.20">
    <property type="entry name" value="MFS general substrate transporter like domains"/>
    <property type="match status" value="2"/>
</dbReference>
<dbReference type="SUPFAM" id="SSF103473">
    <property type="entry name" value="MFS general substrate transporter"/>
    <property type="match status" value="1"/>
</dbReference>
<feature type="transmembrane region" description="Helical" evidence="8">
    <location>
        <begin position="88"/>
        <end position="110"/>
    </location>
</feature>
<evidence type="ECO:0000313" key="10">
    <source>
        <dbReference type="EMBL" id="KAL3376550.1"/>
    </source>
</evidence>
<accession>A0ABD2V5X5</accession>
<feature type="transmembrane region" description="Helical" evidence="8">
    <location>
        <begin position="179"/>
        <end position="198"/>
    </location>
</feature>
<dbReference type="InterPro" id="IPR020846">
    <property type="entry name" value="MFS_dom"/>
</dbReference>
<dbReference type="FunFam" id="1.20.1250.20:FF:000198">
    <property type="entry name" value="High affinity nitrate transporter 2.5"/>
    <property type="match status" value="1"/>
</dbReference>
<name>A0ABD2V5X5_9SOLN</name>
<keyword evidence="11" id="KW-1185">Reference proteome</keyword>
<feature type="transmembrane region" description="Helical" evidence="8">
    <location>
        <begin position="305"/>
        <end position="330"/>
    </location>
</feature>
<keyword evidence="3 8" id="KW-0812">Transmembrane</keyword>
<dbReference type="PANTHER" id="PTHR23515">
    <property type="entry name" value="HIGH-AFFINITY NITRATE TRANSPORTER 2.3"/>
    <property type="match status" value="1"/>
</dbReference>
<dbReference type="CDD" id="cd17341">
    <property type="entry name" value="MFS_NRT2_like"/>
    <property type="match status" value="1"/>
</dbReference>
<dbReference type="PROSITE" id="PS50850">
    <property type="entry name" value="MFS"/>
    <property type="match status" value="1"/>
</dbReference>
<protein>
    <recommendedName>
        <fullName evidence="9">Major facilitator superfamily (MFS) profile domain-containing protein</fullName>
    </recommendedName>
</protein>
<feature type="transmembrane region" description="Helical" evidence="8">
    <location>
        <begin position="249"/>
        <end position="271"/>
    </location>
</feature>
<evidence type="ECO:0000256" key="2">
    <source>
        <dbReference type="ARBA" id="ARBA00008432"/>
    </source>
</evidence>
<dbReference type="GO" id="GO:0015706">
    <property type="term" value="P:nitrate transmembrane transport"/>
    <property type="evidence" value="ECO:0007669"/>
    <property type="project" value="UniProtKB-ARBA"/>
</dbReference>
<dbReference type="Proteomes" id="UP001627284">
    <property type="component" value="Unassembled WGS sequence"/>
</dbReference>
<feature type="transmembrane region" description="Helical" evidence="8">
    <location>
        <begin position="375"/>
        <end position="393"/>
    </location>
</feature>
<evidence type="ECO:0000256" key="8">
    <source>
        <dbReference type="SAM" id="Phobius"/>
    </source>
</evidence>
<feature type="transmembrane region" description="Helical" evidence="8">
    <location>
        <begin position="218"/>
        <end position="237"/>
    </location>
</feature>
<gene>
    <name evidence="10" type="ORF">AABB24_003137</name>
</gene>
<keyword evidence="4 8" id="KW-1133">Transmembrane helix</keyword>
<evidence type="ECO:0000256" key="7">
    <source>
        <dbReference type="ARBA" id="ARBA00044504"/>
    </source>
</evidence>
<feature type="transmembrane region" description="Helical" evidence="8">
    <location>
        <begin position="122"/>
        <end position="141"/>
    </location>
</feature>
<comment type="similarity">
    <text evidence="2">Belongs to the major facilitator superfamily. Nitrate/nitrite porter (TC 2.A.1.8) family.</text>
</comment>
<evidence type="ECO:0000256" key="1">
    <source>
        <dbReference type="ARBA" id="ARBA00004127"/>
    </source>
</evidence>
<dbReference type="GO" id="GO:0042128">
    <property type="term" value="P:nitrate assimilation"/>
    <property type="evidence" value="ECO:0007669"/>
    <property type="project" value="UniProtKB-KW"/>
</dbReference>
<dbReference type="EMBL" id="JBJKTR010000002">
    <property type="protein sequence ID" value="KAL3376550.1"/>
    <property type="molecule type" value="Genomic_DNA"/>
</dbReference>
<feature type="non-terminal residue" evidence="10">
    <location>
        <position position="1"/>
    </location>
</feature>
<reference evidence="10 11" key="1">
    <citation type="submission" date="2024-05" db="EMBL/GenBank/DDBJ databases">
        <title>De novo assembly of an allotetraploid wild potato.</title>
        <authorList>
            <person name="Hosaka A.J."/>
        </authorList>
    </citation>
    <scope>NUCLEOTIDE SEQUENCE [LARGE SCALE GENOMIC DNA]</scope>
    <source>
        <tissue evidence="10">Young leaves</tissue>
    </source>
</reference>
<dbReference type="InterPro" id="IPR036259">
    <property type="entry name" value="MFS_trans_sf"/>
</dbReference>
<comment type="caution">
    <text evidence="10">The sequence shown here is derived from an EMBL/GenBank/DDBJ whole genome shotgun (WGS) entry which is preliminary data.</text>
</comment>
<dbReference type="GO" id="GO:0012505">
    <property type="term" value="C:endomembrane system"/>
    <property type="evidence" value="ECO:0007669"/>
    <property type="project" value="UniProtKB-SubCell"/>
</dbReference>
<feature type="transmembrane region" description="Helical" evidence="8">
    <location>
        <begin position="433"/>
        <end position="454"/>
    </location>
</feature>
<comment type="subcellular location">
    <subcellularLocation>
        <location evidence="1">Endomembrane system</location>
        <topology evidence="1">Multi-pass membrane protein</topology>
    </subcellularLocation>
</comment>
<feature type="transmembrane region" description="Helical" evidence="8">
    <location>
        <begin position="399"/>
        <end position="426"/>
    </location>
</feature>
<organism evidence="10 11">
    <name type="scientific">Solanum stoloniferum</name>
    <dbReference type="NCBI Taxonomy" id="62892"/>
    <lineage>
        <taxon>Eukaryota</taxon>
        <taxon>Viridiplantae</taxon>
        <taxon>Streptophyta</taxon>
        <taxon>Embryophyta</taxon>
        <taxon>Tracheophyta</taxon>
        <taxon>Spermatophyta</taxon>
        <taxon>Magnoliopsida</taxon>
        <taxon>eudicotyledons</taxon>
        <taxon>Gunneridae</taxon>
        <taxon>Pentapetalae</taxon>
        <taxon>asterids</taxon>
        <taxon>lamiids</taxon>
        <taxon>Solanales</taxon>
        <taxon>Solanaceae</taxon>
        <taxon>Solanoideae</taxon>
        <taxon>Solaneae</taxon>
        <taxon>Solanum</taxon>
    </lineage>
</organism>
<proteinExistence type="inferred from homology"/>
<evidence type="ECO:0000259" key="9">
    <source>
        <dbReference type="PROSITE" id="PS50850"/>
    </source>
</evidence>
<feature type="transmembrane region" description="Helical" evidence="8">
    <location>
        <begin position="466"/>
        <end position="485"/>
    </location>
</feature>
<evidence type="ECO:0000256" key="3">
    <source>
        <dbReference type="ARBA" id="ARBA00022692"/>
    </source>
</evidence>
<sequence>TIFTITGLKFKRWCLEALFSHQSTHVNLHYKYSTCSSFPNSIHSIAMEEEKSQSKIDHSRNNFSIAVDYDHKATEFRPFSLSSPHMRAFHLAWLSLFSCFFSTFAIPPLLEVIRKDLNLTQTDIGTAGIASFIGSIFSRLAMGPACDVFGPRVASATLSLLTAPVVLSTSLISSAKSFILVRFLIGFSLANFVASQFWMSSMFSGCTVGLANGFAAGWANVGSGVTQLVMPLVYTLFTTSFNIPSFISWRIAFIFPAIFQAATAILVLVYGQDLPDGNYKRKITNNQSENFCSVLFNGLKNYRGWLLGLTYGFCFGVELTTDNIIAAYFYDRFHVNIEMAGGIAASFGLANCVSRPVGGIISDKMGKRFGMRGRLWSLWAVQMVAGLMCVLLGRVNTVWASVLVMACFSLFVQAASGLTFGIVPFVSKRSLGVISGMTGSGGTLGAVITQLLLFSGSTKFSTQTSISIMGLMMIVFTLPITLVYFPKWGGMFYGPSNIDEDDENYHLLH</sequence>
<comment type="similarity">
    <text evidence="7">Belongs to the major facilitator superfamily. Phosphate:H(+) symporter (TC 2.A.1.9) family.</text>
</comment>
<keyword evidence="5" id="KW-0534">Nitrate assimilation</keyword>
<dbReference type="InterPro" id="IPR011701">
    <property type="entry name" value="MFS"/>
</dbReference>
<feature type="transmembrane region" description="Helical" evidence="8">
    <location>
        <begin position="153"/>
        <end position="172"/>
    </location>
</feature>
<feature type="domain" description="Major facilitator superfamily (MFS) profile" evidence="9">
    <location>
        <begin position="88"/>
        <end position="482"/>
    </location>
</feature>
<dbReference type="InterPro" id="IPR044772">
    <property type="entry name" value="NO3_transporter"/>
</dbReference>
<evidence type="ECO:0000256" key="5">
    <source>
        <dbReference type="ARBA" id="ARBA00023063"/>
    </source>
</evidence>
<evidence type="ECO:0000256" key="6">
    <source>
        <dbReference type="ARBA" id="ARBA00023136"/>
    </source>
</evidence>
<keyword evidence="6 8" id="KW-0472">Membrane</keyword>
<dbReference type="Pfam" id="PF07690">
    <property type="entry name" value="MFS_1"/>
    <property type="match status" value="1"/>
</dbReference>
<dbReference type="AlphaFoldDB" id="A0ABD2V5X5"/>
<evidence type="ECO:0000256" key="4">
    <source>
        <dbReference type="ARBA" id="ARBA00022989"/>
    </source>
</evidence>